<feature type="domain" description="Mur ligase C-terminal" evidence="16">
    <location>
        <begin position="360"/>
        <end position="486"/>
    </location>
</feature>
<keyword evidence="5 13" id="KW-0131">Cell cycle</keyword>
<feature type="short sequence motif" description="Meso-diaminopimelate recognition motif" evidence="13">
    <location>
        <begin position="433"/>
        <end position="436"/>
    </location>
</feature>
<keyword evidence="13" id="KW-0547">Nucleotide-binding</keyword>
<dbReference type="Pfam" id="PF08245">
    <property type="entry name" value="Mur_ligase_M"/>
    <property type="match status" value="1"/>
</dbReference>
<feature type="modified residue" description="N6-carboxylysine" evidence="13">
    <location>
        <position position="236"/>
    </location>
</feature>
<comment type="caution">
    <text evidence="13">Lacks conserved residue(s) required for the propagation of feature annotation.</text>
</comment>
<dbReference type="GO" id="GO:0005737">
    <property type="term" value="C:cytoplasm"/>
    <property type="evidence" value="ECO:0007669"/>
    <property type="project" value="UniProtKB-SubCell"/>
</dbReference>
<dbReference type="NCBIfam" id="NF001126">
    <property type="entry name" value="PRK00139.1-4"/>
    <property type="match status" value="1"/>
</dbReference>
<dbReference type="SUPFAM" id="SSF63418">
    <property type="entry name" value="MurE/MurF N-terminal domain"/>
    <property type="match status" value="1"/>
</dbReference>
<dbReference type="PANTHER" id="PTHR23135:SF4">
    <property type="entry name" value="UDP-N-ACETYLMURAMOYL-L-ALANYL-D-GLUTAMATE--2,6-DIAMINOPIMELATE LIGASE MURE HOMOLOG, CHLOROPLASTIC"/>
    <property type="match status" value="1"/>
</dbReference>
<gene>
    <name evidence="13" type="primary">murE</name>
    <name evidence="18" type="ORF">EDC29_10290</name>
</gene>
<dbReference type="InterPro" id="IPR036565">
    <property type="entry name" value="Mur-like_cat_sf"/>
</dbReference>
<evidence type="ECO:0000256" key="12">
    <source>
        <dbReference type="ARBA" id="ARBA00081560"/>
    </source>
</evidence>
<evidence type="ECO:0000313" key="19">
    <source>
        <dbReference type="Proteomes" id="UP000295247"/>
    </source>
</evidence>
<dbReference type="Pfam" id="PF02875">
    <property type="entry name" value="Mur_ligase_C"/>
    <property type="match status" value="1"/>
</dbReference>
<keyword evidence="2 13" id="KW-0132">Cell division</keyword>
<evidence type="ECO:0000256" key="14">
    <source>
        <dbReference type="RuleBase" id="RU004135"/>
    </source>
</evidence>
<feature type="binding site" evidence="13">
    <location>
        <begin position="128"/>
        <end position="134"/>
    </location>
    <ligand>
        <name>ATP</name>
        <dbReference type="ChEBI" id="CHEBI:30616"/>
    </ligand>
</feature>
<evidence type="ECO:0000259" key="17">
    <source>
        <dbReference type="Pfam" id="PF08245"/>
    </source>
</evidence>
<evidence type="ECO:0000256" key="6">
    <source>
        <dbReference type="ARBA" id="ARBA00023316"/>
    </source>
</evidence>
<dbReference type="SUPFAM" id="SSF53623">
    <property type="entry name" value="MurD-like peptide ligases, catalytic domain"/>
    <property type="match status" value="1"/>
</dbReference>
<dbReference type="InterPro" id="IPR013221">
    <property type="entry name" value="Mur_ligase_cen"/>
</dbReference>
<keyword evidence="6 13" id="KW-0961">Cell wall biogenesis/degradation</keyword>
<dbReference type="EMBL" id="SMDC01000002">
    <property type="protein sequence ID" value="TCW38199.1"/>
    <property type="molecule type" value="Genomic_DNA"/>
</dbReference>
<dbReference type="Pfam" id="PF01225">
    <property type="entry name" value="Mur_ligase"/>
    <property type="match status" value="1"/>
</dbReference>
<feature type="binding site" evidence="13">
    <location>
        <begin position="169"/>
        <end position="170"/>
    </location>
    <ligand>
        <name>UDP-N-acetyl-alpha-D-muramoyl-L-alanyl-D-glutamate</name>
        <dbReference type="ChEBI" id="CHEBI:83900"/>
    </ligand>
</feature>
<evidence type="ECO:0000256" key="3">
    <source>
        <dbReference type="ARBA" id="ARBA00022960"/>
    </source>
</evidence>
<organism evidence="18 19">
    <name type="scientific">Marichromatium gracile</name>
    <name type="common">Chromatium gracile</name>
    <dbReference type="NCBI Taxonomy" id="1048"/>
    <lineage>
        <taxon>Bacteria</taxon>
        <taxon>Pseudomonadati</taxon>
        <taxon>Pseudomonadota</taxon>
        <taxon>Gammaproteobacteria</taxon>
        <taxon>Chromatiales</taxon>
        <taxon>Chromatiaceae</taxon>
        <taxon>Marichromatium</taxon>
    </lineage>
</organism>
<comment type="similarity">
    <text evidence="1 13">Belongs to the MurCDEF family. MurE subfamily.</text>
</comment>
<comment type="catalytic activity">
    <reaction evidence="7 13">
        <text>UDP-N-acetyl-alpha-D-muramoyl-L-alanyl-D-glutamate + meso-2,6-diaminopimelate + ATP = UDP-N-acetyl-alpha-D-muramoyl-L-alanyl-gamma-D-glutamyl-meso-2,6-diaminopimelate + ADP + phosphate + H(+)</text>
        <dbReference type="Rhea" id="RHEA:23676"/>
        <dbReference type="ChEBI" id="CHEBI:15378"/>
        <dbReference type="ChEBI" id="CHEBI:30616"/>
        <dbReference type="ChEBI" id="CHEBI:43474"/>
        <dbReference type="ChEBI" id="CHEBI:57791"/>
        <dbReference type="ChEBI" id="CHEBI:83900"/>
        <dbReference type="ChEBI" id="CHEBI:83905"/>
        <dbReference type="ChEBI" id="CHEBI:456216"/>
        <dbReference type="EC" id="6.3.2.13"/>
    </reaction>
</comment>
<dbReference type="NCBIfam" id="TIGR01085">
    <property type="entry name" value="murE"/>
    <property type="match status" value="1"/>
</dbReference>
<evidence type="ECO:0000259" key="16">
    <source>
        <dbReference type="Pfam" id="PF02875"/>
    </source>
</evidence>
<keyword evidence="13" id="KW-0460">Magnesium</keyword>
<evidence type="ECO:0000256" key="11">
    <source>
        <dbReference type="ARBA" id="ARBA00076158"/>
    </source>
</evidence>
<evidence type="ECO:0000256" key="1">
    <source>
        <dbReference type="ARBA" id="ARBA00005898"/>
    </source>
</evidence>
<dbReference type="UniPathway" id="UPA00219"/>
<keyword evidence="3 13" id="KW-0133">Cell shape</keyword>
<dbReference type="GO" id="GO:0051301">
    <property type="term" value="P:cell division"/>
    <property type="evidence" value="ECO:0007669"/>
    <property type="project" value="UniProtKB-KW"/>
</dbReference>
<dbReference type="GO" id="GO:0071555">
    <property type="term" value="P:cell wall organization"/>
    <property type="evidence" value="ECO:0007669"/>
    <property type="project" value="UniProtKB-KW"/>
</dbReference>
<keyword evidence="4 13" id="KW-0573">Peptidoglycan synthesis</keyword>
<feature type="binding site" evidence="13">
    <location>
        <position position="484"/>
    </location>
    <ligand>
        <name>meso-2,6-diaminopimelate</name>
        <dbReference type="ChEBI" id="CHEBI:57791"/>
    </ligand>
</feature>
<dbReference type="Gene3D" id="3.40.1190.10">
    <property type="entry name" value="Mur-like, catalytic domain"/>
    <property type="match status" value="1"/>
</dbReference>
<dbReference type="PANTHER" id="PTHR23135">
    <property type="entry name" value="MUR LIGASE FAMILY MEMBER"/>
    <property type="match status" value="1"/>
</dbReference>
<dbReference type="InterPro" id="IPR036615">
    <property type="entry name" value="Mur_ligase_C_dom_sf"/>
</dbReference>
<feature type="binding site" evidence="13">
    <location>
        <position position="488"/>
    </location>
    <ligand>
        <name>meso-2,6-diaminopimelate</name>
        <dbReference type="ChEBI" id="CHEBI:57791"/>
    </ligand>
</feature>
<feature type="domain" description="Mur ligase N-terminal catalytic" evidence="15">
    <location>
        <begin position="34"/>
        <end position="114"/>
    </location>
</feature>
<dbReference type="GO" id="GO:0009252">
    <property type="term" value="P:peptidoglycan biosynthetic process"/>
    <property type="evidence" value="ECO:0007669"/>
    <property type="project" value="UniProtKB-UniRule"/>
</dbReference>
<dbReference type="InterPro" id="IPR005761">
    <property type="entry name" value="UDP-N-AcMur-Glu-dNH2Pim_ligase"/>
</dbReference>
<comment type="cofactor">
    <cofactor evidence="13">
        <name>Mg(2+)</name>
        <dbReference type="ChEBI" id="CHEBI:18420"/>
    </cofactor>
</comment>
<feature type="binding site" evidence="13">
    <location>
        <position position="38"/>
    </location>
    <ligand>
        <name>UDP-N-acetyl-alpha-D-muramoyl-L-alanyl-D-glutamate</name>
        <dbReference type="ChEBI" id="CHEBI:83900"/>
    </ligand>
</feature>
<feature type="binding site" evidence="13">
    <location>
        <position position="202"/>
    </location>
    <ligand>
        <name>UDP-N-acetyl-alpha-D-muramoyl-L-alanyl-D-glutamate</name>
        <dbReference type="ChEBI" id="CHEBI:83900"/>
    </ligand>
</feature>
<feature type="domain" description="Mur ligase central" evidence="17">
    <location>
        <begin position="126"/>
        <end position="337"/>
    </location>
</feature>
<dbReference type="GO" id="GO:0008765">
    <property type="term" value="F:UDP-N-acetylmuramoylalanyl-D-glutamate-2,6-diaminopimelate ligase activity"/>
    <property type="evidence" value="ECO:0007669"/>
    <property type="project" value="UniProtKB-UniRule"/>
</dbReference>
<feature type="binding site" evidence="13">
    <location>
        <position position="196"/>
    </location>
    <ligand>
        <name>UDP-N-acetyl-alpha-D-muramoyl-L-alanyl-D-glutamate</name>
        <dbReference type="ChEBI" id="CHEBI:83900"/>
    </ligand>
</feature>
<dbReference type="InterPro" id="IPR035911">
    <property type="entry name" value="MurE/MurF_N"/>
</dbReference>
<sequence>MIALSSTACAWRLGDLIDGFAEAGDAADRPVCSIALDSRLLSQGGLFLACQGGSLHGLAFAQEAKHRGATAILAEVSADWPVDAILDLGACLGLPVIPVEGLAARASALAARFYGAPSERLELFGVTGTNGKTSVSHFLAQALAPELDCAVIGTLGNGFPGALRSPTHTTPDAISLQALLESLRAQGARAVAMEVSSHALAQGRTSAARFSHAVFTNLSRDHLDYHGDMTAYGEAKRRLFLSPGLQWAVLNLDDPFSARLLETLAPQVQVAGYGTDPEGPTPSRCALRLRALAIEPRPHSLYLHVESRTTRRTERAELEVGLIGRFNAANLLAVLAVMCSRGLPLERAVRELARIRGVPGRMECFGGGDAPLVVVDYAHTPDALEKALVNVREHISGRLITVFGCGGDRDRGKRPLMGSIAESLSDGLILTDDNPRTESPEAIVADILEGVGERERVRVEHQRGLAIRLAIALAGRGDAVLVAGKGHETYQDMGDLKRRFSDRAQAVEALREWREGHH</sequence>
<dbReference type="AlphaFoldDB" id="A0A4R4AHH0"/>
<evidence type="ECO:0000256" key="4">
    <source>
        <dbReference type="ARBA" id="ARBA00022984"/>
    </source>
</evidence>
<name>A0A4R4AHH0_MARGR</name>
<comment type="caution">
    <text evidence="18">The sequence shown here is derived from an EMBL/GenBank/DDBJ whole genome shotgun (WGS) entry which is preliminary data.</text>
</comment>
<evidence type="ECO:0000313" key="18">
    <source>
        <dbReference type="EMBL" id="TCW38199.1"/>
    </source>
</evidence>
<evidence type="ECO:0000259" key="15">
    <source>
        <dbReference type="Pfam" id="PF01225"/>
    </source>
</evidence>
<evidence type="ECO:0000256" key="2">
    <source>
        <dbReference type="ARBA" id="ARBA00022618"/>
    </source>
</evidence>
<comment type="pathway">
    <text evidence="13 14">Cell wall biogenesis; peptidoglycan biosynthesis.</text>
</comment>
<feature type="binding site" evidence="13">
    <location>
        <position position="36"/>
    </location>
    <ligand>
        <name>UDP-N-acetyl-alpha-D-muramoyl-L-alanyl-D-glutamate</name>
        <dbReference type="ChEBI" id="CHEBI:83900"/>
    </ligand>
</feature>
<accession>A0A4R4AHH0</accession>
<feature type="binding site" evidence="13">
    <location>
        <position position="204"/>
    </location>
    <ligand>
        <name>UDP-N-acetyl-alpha-D-muramoyl-L-alanyl-D-glutamate</name>
        <dbReference type="ChEBI" id="CHEBI:83900"/>
    </ligand>
</feature>
<dbReference type="RefSeq" id="WP_190287898.1">
    <property type="nucleotide sequence ID" value="NZ_NRRH01000018.1"/>
</dbReference>
<feature type="binding site" evidence="13">
    <location>
        <position position="409"/>
    </location>
    <ligand>
        <name>meso-2,6-diaminopimelate</name>
        <dbReference type="ChEBI" id="CHEBI:57791"/>
    </ligand>
</feature>
<protein>
    <recommendedName>
        <fullName evidence="9 13">UDP-N-acetylmuramoyl-L-alanyl-D-glutamate--2,6-diaminopimelate ligase</fullName>
        <ecNumber evidence="8 13">6.3.2.13</ecNumber>
    </recommendedName>
    <alternativeName>
        <fullName evidence="10 13">Meso-A2pm-adding enzyme</fullName>
    </alternativeName>
    <alternativeName>
        <fullName evidence="11 13">Meso-diaminopimelate-adding enzyme</fullName>
    </alternativeName>
    <alternativeName>
        <fullName evidence="12 13">UDP-MurNAc-L-Ala-D-Glu:meso-diaminopimelate ligase</fullName>
    </alternativeName>
    <alternativeName>
        <fullName evidence="13">UDP-MurNAc-tripeptide synthetase</fullName>
    </alternativeName>
    <alternativeName>
        <fullName evidence="13">UDP-N-acetylmuramyl-tripeptide synthetase</fullName>
    </alternativeName>
</protein>
<proteinExistence type="inferred from homology"/>
<dbReference type="EC" id="6.3.2.13" evidence="8 13"/>
<dbReference type="GO" id="GO:0008360">
    <property type="term" value="P:regulation of cell shape"/>
    <property type="evidence" value="ECO:0007669"/>
    <property type="project" value="UniProtKB-KW"/>
</dbReference>
<dbReference type="HAMAP" id="MF_00208">
    <property type="entry name" value="MurE"/>
    <property type="match status" value="1"/>
</dbReference>
<dbReference type="Proteomes" id="UP000295247">
    <property type="component" value="Unassembled WGS sequence"/>
</dbReference>
<keyword evidence="13 18" id="KW-0436">Ligase</keyword>
<reference evidence="18 19" key="1">
    <citation type="submission" date="2019-03" db="EMBL/GenBank/DDBJ databases">
        <title>Genomic Encyclopedia of Type Strains, Phase IV (KMG-IV): sequencing the most valuable type-strain genomes for metagenomic binning, comparative biology and taxonomic classification.</title>
        <authorList>
            <person name="Goeker M."/>
        </authorList>
    </citation>
    <scope>NUCLEOTIDE SEQUENCE [LARGE SCALE GENOMIC DNA]</scope>
    <source>
        <strain evidence="18 19">DSM 203</strain>
    </source>
</reference>
<evidence type="ECO:0000256" key="9">
    <source>
        <dbReference type="ARBA" id="ARBA00072883"/>
    </source>
</evidence>
<dbReference type="Gene3D" id="3.40.1390.10">
    <property type="entry name" value="MurE/MurF, N-terminal domain"/>
    <property type="match status" value="1"/>
</dbReference>
<feature type="binding site" evidence="13">
    <location>
        <begin position="433"/>
        <end position="436"/>
    </location>
    <ligand>
        <name>meso-2,6-diaminopimelate</name>
        <dbReference type="ChEBI" id="CHEBI:57791"/>
    </ligand>
</feature>
<dbReference type="InterPro" id="IPR000713">
    <property type="entry name" value="Mur_ligase_N"/>
</dbReference>
<keyword evidence="13" id="KW-0067">ATP-binding</keyword>
<keyword evidence="13" id="KW-0963">Cytoplasm</keyword>
<comment type="PTM">
    <text evidence="13">Carboxylation is probably crucial for Mg(2+) binding and, consequently, for the gamma-phosphate positioning of ATP.</text>
</comment>
<evidence type="ECO:0000256" key="5">
    <source>
        <dbReference type="ARBA" id="ARBA00023306"/>
    </source>
</evidence>
<dbReference type="FunFam" id="3.90.190.20:FF:000006">
    <property type="entry name" value="UDP-N-acetylmuramoyl-L-alanyl-D-glutamate--2,6-diaminopimelate ligase"/>
    <property type="match status" value="1"/>
</dbReference>
<evidence type="ECO:0000256" key="7">
    <source>
        <dbReference type="ARBA" id="ARBA00050251"/>
    </source>
</evidence>
<dbReference type="GO" id="GO:0000287">
    <property type="term" value="F:magnesium ion binding"/>
    <property type="evidence" value="ECO:0007669"/>
    <property type="project" value="UniProtKB-UniRule"/>
</dbReference>
<evidence type="ECO:0000256" key="8">
    <source>
        <dbReference type="ARBA" id="ARBA00066633"/>
    </source>
</evidence>
<dbReference type="Gene3D" id="3.90.190.20">
    <property type="entry name" value="Mur ligase, C-terminal domain"/>
    <property type="match status" value="1"/>
</dbReference>
<dbReference type="SUPFAM" id="SSF53244">
    <property type="entry name" value="MurD-like peptide ligases, peptide-binding domain"/>
    <property type="match status" value="1"/>
</dbReference>
<evidence type="ECO:0000256" key="10">
    <source>
        <dbReference type="ARBA" id="ARBA00075482"/>
    </source>
</evidence>
<dbReference type="InterPro" id="IPR004101">
    <property type="entry name" value="Mur_ligase_C"/>
</dbReference>
<evidence type="ECO:0000256" key="13">
    <source>
        <dbReference type="HAMAP-Rule" id="MF_00208"/>
    </source>
</evidence>
<comment type="function">
    <text evidence="13">Catalyzes the addition of meso-diaminopimelic acid to the nucleotide precursor UDP-N-acetylmuramoyl-L-alanyl-D-glutamate (UMAG) in the biosynthesis of bacterial cell-wall peptidoglycan.</text>
</comment>
<dbReference type="GO" id="GO:0005524">
    <property type="term" value="F:ATP binding"/>
    <property type="evidence" value="ECO:0007669"/>
    <property type="project" value="UniProtKB-UniRule"/>
</dbReference>
<comment type="subcellular location">
    <subcellularLocation>
        <location evidence="13 14">Cytoplasm</location>
    </subcellularLocation>
</comment>